<dbReference type="InterPro" id="IPR008271">
    <property type="entry name" value="Ser/Thr_kinase_AS"/>
</dbReference>
<evidence type="ECO:0000313" key="5">
    <source>
        <dbReference type="Proteomes" id="UP001516400"/>
    </source>
</evidence>
<evidence type="ECO:0000259" key="3">
    <source>
        <dbReference type="PROSITE" id="PS50011"/>
    </source>
</evidence>
<keyword evidence="2" id="KW-0067">ATP-binding</keyword>
<proteinExistence type="predicted"/>
<dbReference type="PANTHER" id="PTHR44329:SF298">
    <property type="entry name" value="MIXED LINEAGE KINASE DOMAIN-LIKE PROTEIN"/>
    <property type="match status" value="1"/>
</dbReference>
<dbReference type="InterPro" id="IPR011009">
    <property type="entry name" value="Kinase-like_dom_sf"/>
</dbReference>
<organism evidence="4 5">
    <name type="scientific">Cryptolaemus montrouzieri</name>
    <dbReference type="NCBI Taxonomy" id="559131"/>
    <lineage>
        <taxon>Eukaryota</taxon>
        <taxon>Metazoa</taxon>
        <taxon>Ecdysozoa</taxon>
        <taxon>Arthropoda</taxon>
        <taxon>Hexapoda</taxon>
        <taxon>Insecta</taxon>
        <taxon>Pterygota</taxon>
        <taxon>Neoptera</taxon>
        <taxon>Endopterygota</taxon>
        <taxon>Coleoptera</taxon>
        <taxon>Polyphaga</taxon>
        <taxon>Cucujiformia</taxon>
        <taxon>Coccinelloidea</taxon>
        <taxon>Coccinellidae</taxon>
        <taxon>Scymninae</taxon>
        <taxon>Scymnini</taxon>
        <taxon>Cryptolaemus</taxon>
    </lineage>
</organism>
<dbReference type="AlphaFoldDB" id="A0ABD2MKA0"/>
<reference evidence="4 5" key="1">
    <citation type="journal article" date="2021" name="BMC Biol.">
        <title>Horizontally acquired antibacterial genes associated with adaptive radiation of ladybird beetles.</title>
        <authorList>
            <person name="Li H.S."/>
            <person name="Tang X.F."/>
            <person name="Huang Y.H."/>
            <person name="Xu Z.Y."/>
            <person name="Chen M.L."/>
            <person name="Du X.Y."/>
            <person name="Qiu B.Y."/>
            <person name="Chen P.T."/>
            <person name="Zhang W."/>
            <person name="Slipinski A."/>
            <person name="Escalona H.E."/>
            <person name="Waterhouse R.M."/>
            <person name="Zwick A."/>
            <person name="Pang H."/>
        </authorList>
    </citation>
    <scope>NUCLEOTIDE SEQUENCE [LARGE SCALE GENOMIC DNA]</scope>
    <source>
        <strain evidence="4">SYSU2018</strain>
    </source>
</reference>
<dbReference type="EMBL" id="JABFTP020000001">
    <property type="protein sequence ID" value="KAL3266759.1"/>
    <property type="molecule type" value="Genomic_DNA"/>
</dbReference>
<comment type="caution">
    <text evidence="4">The sequence shown here is derived from an EMBL/GenBank/DDBJ whole genome shotgun (WGS) entry which is preliminary data.</text>
</comment>
<dbReference type="PANTHER" id="PTHR44329">
    <property type="entry name" value="SERINE/THREONINE-PROTEIN KINASE TNNI3K-RELATED"/>
    <property type="match status" value="1"/>
</dbReference>
<dbReference type="PROSITE" id="PS00108">
    <property type="entry name" value="PROTEIN_KINASE_ST"/>
    <property type="match status" value="1"/>
</dbReference>
<dbReference type="Proteomes" id="UP001516400">
    <property type="component" value="Unassembled WGS sequence"/>
</dbReference>
<evidence type="ECO:0000256" key="2">
    <source>
        <dbReference type="ARBA" id="ARBA00022840"/>
    </source>
</evidence>
<evidence type="ECO:0000256" key="1">
    <source>
        <dbReference type="ARBA" id="ARBA00022741"/>
    </source>
</evidence>
<dbReference type="GO" id="GO:0005524">
    <property type="term" value="F:ATP binding"/>
    <property type="evidence" value="ECO:0007669"/>
    <property type="project" value="UniProtKB-KW"/>
</dbReference>
<evidence type="ECO:0000313" key="4">
    <source>
        <dbReference type="EMBL" id="KAL3266759.1"/>
    </source>
</evidence>
<gene>
    <name evidence="4" type="ORF">HHI36_010918</name>
</gene>
<dbReference type="InterPro" id="IPR000719">
    <property type="entry name" value="Prot_kinase_dom"/>
</dbReference>
<keyword evidence="5" id="KW-1185">Reference proteome</keyword>
<accession>A0ABD2MKA0</accession>
<protein>
    <recommendedName>
        <fullName evidence="3">Protein kinase domain-containing protein</fullName>
    </recommendedName>
</protein>
<dbReference type="Gene3D" id="1.10.510.10">
    <property type="entry name" value="Transferase(Phosphotransferase) domain 1"/>
    <property type="match status" value="1"/>
</dbReference>
<dbReference type="InterPro" id="IPR051681">
    <property type="entry name" value="Ser/Thr_Kinases-Pseudokinases"/>
</dbReference>
<dbReference type="SMART" id="SM00220">
    <property type="entry name" value="S_TKc"/>
    <property type="match status" value="1"/>
</dbReference>
<dbReference type="PROSITE" id="PS50011">
    <property type="entry name" value="PROTEIN_KINASE_DOM"/>
    <property type="match status" value="1"/>
</dbReference>
<dbReference type="Pfam" id="PF00069">
    <property type="entry name" value="Pkinase"/>
    <property type="match status" value="1"/>
</dbReference>
<keyword evidence="1" id="KW-0547">Nucleotide-binding</keyword>
<dbReference type="SUPFAM" id="SSF56112">
    <property type="entry name" value="Protein kinase-like (PK-like)"/>
    <property type="match status" value="1"/>
</dbReference>
<sequence length="214" mass="24238">MEECTTSLGDIIELKRDNGDLTPYSPDIIHRVGFDISNALNYLHNVILLLHCDIKSFNILVKDDFKICKLCDFGVCLPLKKDGTIDEQKTGEEYEYVGTLAWSAPEILKFPQHITSKADIYSFGIVLYETLTLSIPISDELLNSLEISSEDEEYDLCSKFEENQLVLPNIELGSEYNIILEIMHRCASHNLENRPSAKDLEVIFSDLKLLSSSV</sequence>
<feature type="domain" description="Protein kinase" evidence="3">
    <location>
        <begin position="1"/>
        <end position="204"/>
    </location>
</feature>
<name>A0ABD2MKA0_9CUCU</name>